<comment type="caution">
    <text evidence="1">The sequence shown here is derived from an EMBL/GenBank/DDBJ whole genome shotgun (WGS) entry which is preliminary data.</text>
</comment>
<reference evidence="1" key="1">
    <citation type="submission" date="2023-07" db="EMBL/GenBank/DDBJ databases">
        <title>Genomic Encyclopedia of Type Strains, Phase IV (KMG-IV): sequencing the most valuable type-strain genomes for metagenomic binning, comparative biology and taxonomic classification.</title>
        <authorList>
            <person name="Goeker M."/>
        </authorList>
    </citation>
    <scope>NUCLEOTIDE SEQUENCE</scope>
    <source>
        <strain evidence="1">DSM 19569</strain>
    </source>
</reference>
<proteinExistence type="predicted"/>
<protein>
    <submittedName>
        <fullName evidence="1">Uncharacterized protein</fullName>
    </submittedName>
</protein>
<evidence type="ECO:0000313" key="2">
    <source>
        <dbReference type="Proteomes" id="UP001223420"/>
    </source>
</evidence>
<sequence>MIVPATHELPVQTPNTFARRLTLLGRPGPYRSSLTTSGVVDDRDGHMLAMISPEILGAPARQEAAEIAALALNRLCGFPAVEDRLDPAHLAAAQAESARFAEQAGGLAEAGE</sequence>
<name>A0AAJ1WW30_9HYPH</name>
<dbReference type="Proteomes" id="UP001223420">
    <property type="component" value="Unassembled WGS sequence"/>
</dbReference>
<dbReference type="AlphaFoldDB" id="A0AAJ1WW30"/>
<accession>A0AAJ1WW30</accession>
<organism evidence="1 2">
    <name type="scientific">Methylobacterium brachiatum</name>
    <dbReference type="NCBI Taxonomy" id="269660"/>
    <lineage>
        <taxon>Bacteria</taxon>
        <taxon>Pseudomonadati</taxon>
        <taxon>Pseudomonadota</taxon>
        <taxon>Alphaproteobacteria</taxon>
        <taxon>Hyphomicrobiales</taxon>
        <taxon>Methylobacteriaceae</taxon>
        <taxon>Methylobacterium</taxon>
    </lineage>
</organism>
<evidence type="ECO:0000313" key="1">
    <source>
        <dbReference type="EMBL" id="MDQ0543310.1"/>
    </source>
</evidence>
<dbReference type="EMBL" id="JAUSWL010000003">
    <property type="protein sequence ID" value="MDQ0543310.1"/>
    <property type="molecule type" value="Genomic_DNA"/>
</dbReference>
<gene>
    <name evidence="1" type="ORF">QO001_002236</name>
</gene>
<dbReference type="RefSeq" id="WP_230366119.1">
    <property type="nucleotide sequence ID" value="NZ_JAJALK010000004.1"/>
</dbReference>